<feature type="region of interest" description="Disordered" evidence="3">
    <location>
        <begin position="1998"/>
        <end position="2041"/>
    </location>
</feature>
<feature type="compositionally biased region" description="Basic and acidic residues" evidence="3">
    <location>
        <begin position="51"/>
        <end position="69"/>
    </location>
</feature>
<dbReference type="GO" id="GO:0008017">
    <property type="term" value="F:microtubule binding"/>
    <property type="evidence" value="ECO:0007669"/>
    <property type="project" value="TreeGrafter"/>
</dbReference>
<evidence type="ECO:0000313" key="4">
    <source>
        <dbReference type="EnsemblMetazoa" id="XP_022646430"/>
    </source>
</evidence>
<dbReference type="GO" id="GO:0005881">
    <property type="term" value="C:cytoplasmic microtubule"/>
    <property type="evidence" value="ECO:0007669"/>
    <property type="project" value="TreeGrafter"/>
</dbReference>
<dbReference type="Pfam" id="PF00514">
    <property type="entry name" value="Arm"/>
    <property type="match status" value="1"/>
</dbReference>
<dbReference type="InParanoid" id="A0A7M7J3Q8"/>
<feature type="compositionally biased region" description="Polar residues" evidence="3">
    <location>
        <begin position="1702"/>
        <end position="1713"/>
    </location>
</feature>
<dbReference type="EnsemblMetazoa" id="XM_022790694">
    <property type="protein sequence ID" value="XP_022646429"/>
    <property type="gene ID" value="LOC111244083"/>
</dbReference>
<feature type="region of interest" description="Disordered" evidence="3">
    <location>
        <begin position="1915"/>
        <end position="1934"/>
    </location>
</feature>
<dbReference type="GO" id="GO:0001708">
    <property type="term" value="P:cell fate specification"/>
    <property type="evidence" value="ECO:0007669"/>
    <property type="project" value="TreeGrafter"/>
</dbReference>
<dbReference type="InterPro" id="IPR011989">
    <property type="entry name" value="ARM-like"/>
</dbReference>
<feature type="compositionally biased region" description="Low complexity" evidence="3">
    <location>
        <begin position="1886"/>
        <end position="1898"/>
    </location>
</feature>
<feature type="compositionally biased region" description="Low complexity" evidence="3">
    <location>
        <begin position="1609"/>
        <end position="1628"/>
    </location>
</feature>
<dbReference type="RefSeq" id="XP_022646430.1">
    <property type="nucleotide sequence ID" value="XM_022790695.1"/>
</dbReference>
<feature type="compositionally biased region" description="Low complexity" evidence="3">
    <location>
        <begin position="1561"/>
        <end position="1581"/>
    </location>
</feature>
<dbReference type="PANTHER" id="PTHR12607:SF12">
    <property type="entry name" value="APC-LIKE, ISOFORM A-RELATED"/>
    <property type="match status" value="1"/>
</dbReference>
<feature type="region of interest" description="Disordered" evidence="3">
    <location>
        <begin position="1872"/>
        <end position="1906"/>
    </location>
</feature>
<feature type="compositionally biased region" description="Polar residues" evidence="3">
    <location>
        <begin position="937"/>
        <end position="947"/>
    </location>
</feature>
<dbReference type="GO" id="GO:0045295">
    <property type="term" value="F:gamma-catenin binding"/>
    <property type="evidence" value="ECO:0007669"/>
    <property type="project" value="TreeGrafter"/>
</dbReference>
<evidence type="ECO:0000256" key="3">
    <source>
        <dbReference type="SAM" id="MobiDB-lite"/>
    </source>
</evidence>
<dbReference type="KEGG" id="vde:111244083"/>
<dbReference type="InterPro" id="IPR016024">
    <property type="entry name" value="ARM-type_fold"/>
</dbReference>
<feature type="region of interest" description="Disordered" evidence="3">
    <location>
        <begin position="1942"/>
        <end position="1968"/>
    </location>
</feature>
<dbReference type="GO" id="GO:0007026">
    <property type="term" value="P:negative regulation of microtubule depolymerization"/>
    <property type="evidence" value="ECO:0007669"/>
    <property type="project" value="TreeGrafter"/>
</dbReference>
<dbReference type="Pfam" id="PF18797">
    <property type="entry name" value="APC_rep"/>
    <property type="match status" value="1"/>
</dbReference>
<dbReference type="RefSeq" id="XP_022646429.1">
    <property type="nucleotide sequence ID" value="XM_022790694.1"/>
</dbReference>
<reference evidence="4" key="1">
    <citation type="submission" date="2021-01" db="UniProtKB">
        <authorList>
            <consortium name="EnsemblMetazoa"/>
        </authorList>
    </citation>
    <scope>IDENTIFICATION</scope>
</reference>
<dbReference type="InterPro" id="IPR000225">
    <property type="entry name" value="Armadillo"/>
</dbReference>
<keyword evidence="2" id="KW-0879">Wnt signaling pathway</keyword>
<dbReference type="Gene3D" id="1.25.10.10">
    <property type="entry name" value="Leucine-rich Repeat Variant"/>
    <property type="match status" value="1"/>
</dbReference>
<dbReference type="OrthoDB" id="5918429at2759"/>
<evidence type="ECO:0000256" key="1">
    <source>
        <dbReference type="ARBA" id="ARBA00009051"/>
    </source>
</evidence>
<dbReference type="PANTHER" id="PTHR12607">
    <property type="entry name" value="ADENOMATOUS POLYPOSIS COLI PROTEIN FAMILY"/>
    <property type="match status" value="1"/>
</dbReference>
<feature type="compositionally biased region" description="Polar residues" evidence="3">
    <location>
        <begin position="2020"/>
        <end position="2036"/>
    </location>
</feature>
<dbReference type="SMART" id="SM00185">
    <property type="entry name" value="ARM"/>
    <property type="match status" value="6"/>
</dbReference>
<dbReference type="Proteomes" id="UP000594260">
    <property type="component" value="Unplaced"/>
</dbReference>
<dbReference type="RefSeq" id="XP_022646431.1">
    <property type="nucleotide sequence ID" value="XM_022790696.1"/>
</dbReference>
<feature type="region of interest" description="Disordered" evidence="3">
    <location>
        <begin position="111"/>
        <end position="133"/>
    </location>
</feature>
<dbReference type="EnsemblMetazoa" id="XM_022790695">
    <property type="protein sequence ID" value="XP_022646430"/>
    <property type="gene ID" value="LOC111244083"/>
</dbReference>
<comment type="similarity">
    <text evidence="1">Belongs to the adenomatous polyposis coli (APC) family.</text>
</comment>
<evidence type="ECO:0000256" key="2">
    <source>
        <dbReference type="ARBA" id="ARBA00022687"/>
    </source>
</evidence>
<sequence>MRCSSKRGVTYILHIEWLNGRFFFRQERSSRPARIVGLELTAPRLMSTHSMQHDAGQKAENEYNGDKYSGKARASPDELLQLGNKSEEGEENTPDWSPDTVLWRSLPTSVVDNRSSRSSSGVPTSLTDSTAEEDHVLTGTAGITGVAGVGRSPLMASSLYSTTSSSLRINPQLVNTRVEMVYQLLSSLASEDRDDVSATLENMTSSKESCLAMRQSGCIPLLVQLLHGATDEQGNLKGRLRSRESRSRAGKALRNIVHALPEDKKARREVRVLKLLEQVREFCNQLENGDAIMGTEETDDRRDGELDHPNSAVAALMKLSFDEEHRHAMCHLGGLQAIAELVHLDYIAHGHERESCILVRRYSGMALTNLTFGDGNNKAALCSMRDFMNSLVAQFDSHSEDLKQVTASVLRNLSWRADSKSRVALRDAGGVLSLTRCMMSMEKEATLKSVLSALWNLSAHCTENKIQICSVDGSLAFLVSTLTYRSHSKTLAIVENGGGILRNISSYVATQEEYRAILRRHSCLEVLLQQLKSPSLTVVSNACGTLWNLSARCPQDQTKLWELGAVGMLRNLVNSKHKMISMGSSAALKNLLTAQQQQHVDCSSLEGSGAESRLSSIVSDDALLFVPGHQYHKTTGAPPSSGDDNSLRSQGIACTESSESTDGGSAVSPAASRTLLQKRAPNSLQDFLSGTQGPMLLARKARNLKQQFVTAEDAKNLSELCDNIEASPKTSPVLEKRSLFLGGGFTSLASDGRMFYSVGEQVSRSCSRTSLRSAHSEPGVYIRPRRHSLGQLHLWHLNSDPSSTYFSNSYTIDWSTASAFLASSEGTRAASARRRPASSSLCVRPTSTYASFISSKSIFEDKEDSSPAAGKLQQQCTPKREPRTQTQEPSKEQKAGSNKGKELKEQKSREGERVAEEVAVDAEAKLPISSPMKEPLTDSQSSSTTPLKKSKVFQVKRPTESPPPPPIAKKKTLEQGQGNNQQSTTTKLAHALGGSKELSTKDLNRDEESMETQSSAYPKDERTTQETVGLCGTSLISDVELTPVVESKPSVPARTVKSIPTPPPTSPVNLSRKSSGNNNDFEQLIPVSDKSPPASPLRRNLTNKHLNQLKTVEIEDDSSIVSDLGGVQPPSYFNDLASMASSCASLELGDRSPVRKFSLKARPCWNADEWSPKSCENLDNVMPPSGLNSVECLSLRSSANSEMLLNANPPSFLDDLSTKEDVSFDDRTHDIEVDNRTRDVDTHLVISMSASRDEVDGFDNVDKLDEKNTQLDERTRDIVNHNEDPIYPRVNTDTYTQQYHQQPANIQNSSASFYAIAKPANGLVAHLLDDPTEIGSDAFLSDAEGEDLPYDSTTDYFTCQQSSDTLRASHFQSCYSGQTRDATVGSSENLTTLDNTLTFDVSTKRAVTYQNSYADLTYDATLVFEPEERQLPQADPQQQQKHKQQHSVFDTDFQDPADDECSVVSSVDDATYDISSPQSQTPARGQARIVKPIFVHGLPVIPGSASVKPTVIVVTGKNSPRHLSRKSAATPPVPIRQTRASALRASRAQSSETERSERGTRSNSSSPARSPPVSARLSSPANRRPLPRTASSPVSTTRTPIGGRAPQVASPLASRSSSLNSRTTSLHSADNMRPLNAQRMTPPPSTRAANQLNDDQPLIAPKPALTKQGTFTKESGGLSVKSVTPPVPNARTIVPIKPPPTHHQNFQSNKTSHNPSIAVSRPVSGAMHKSSSVNTNMTMTRNSHPILNRTQSDAAQMARSSIMPGQTRESPIQRVPLAMRTTAASRARAAAIAQSKMQPGHVQRVVLTRRNSSSGDRQNQQQLPLQQLSNNLNNNQQIIENNNDRLQLMTMGENPGLMRSGTYEKINEVGSPPFEDRNHNEQVEPTTTTTTNTKTSTNQPVRPSEFWSRDQKNIDQSVGGRQQGGKAGSGGGFLKKSMMMSGCGGGRRVADSSSMPPIVTPRSSPSLKSPCDIVTKIPRSPGAGSVVGAPTAAVVSPFNYRPRSTPTTPNGSKIPMMRSDTPTSGESTSRKNSVSATADEEGYIVAKARLVTTV</sequence>
<feature type="region of interest" description="Disordered" evidence="3">
    <location>
        <begin position="630"/>
        <end position="669"/>
    </location>
</feature>
<feature type="compositionally biased region" description="Polar residues" evidence="3">
    <location>
        <begin position="2002"/>
        <end position="2011"/>
    </location>
</feature>
<feature type="compositionally biased region" description="Basic and acidic residues" evidence="3">
    <location>
        <begin position="998"/>
        <end position="1007"/>
    </location>
</feature>
<dbReference type="GO" id="GO:0030877">
    <property type="term" value="C:beta-catenin destruction complex"/>
    <property type="evidence" value="ECO:0007669"/>
    <property type="project" value="TreeGrafter"/>
</dbReference>
<accession>A0A7M7J3Q8</accession>
<keyword evidence="5" id="KW-1185">Reference proteome</keyword>
<feature type="compositionally biased region" description="Polar residues" evidence="3">
    <location>
        <begin position="1951"/>
        <end position="1967"/>
    </location>
</feature>
<feature type="region of interest" description="Disordered" evidence="3">
    <location>
        <begin position="860"/>
        <end position="1026"/>
    </location>
</feature>
<dbReference type="FunFam" id="1.25.10.10:FF:000305">
    <property type="entry name" value="Adenomatous polyposis coli"/>
    <property type="match status" value="1"/>
</dbReference>
<feature type="region of interest" description="Disordered" evidence="3">
    <location>
        <begin position="47"/>
        <end position="76"/>
    </location>
</feature>
<dbReference type="CTD" id="10297"/>
<evidence type="ECO:0008006" key="6">
    <source>
        <dbReference type="Google" id="ProtNLM"/>
    </source>
</evidence>
<protein>
    <recommendedName>
        <fullName evidence="6">Adenomatous polyposis coli protein</fullName>
    </recommendedName>
</protein>
<dbReference type="GeneID" id="111244083"/>
<dbReference type="EnsemblMetazoa" id="XM_022790696">
    <property type="protein sequence ID" value="XP_022646431"/>
    <property type="gene ID" value="LOC111244083"/>
</dbReference>
<dbReference type="GO" id="GO:0007389">
    <property type="term" value="P:pattern specification process"/>
    <property type="evidence" value="ECO:0007669"/>
    <property type="project" value="TreeGrafter"/>
</dbReference>
<dbReference type="GO" id="GO:0016055">
    <property type="term" value="P:Wnt signaling pathway"/>
    <property type="evidence" value="ECO:0007669"/>
    <property type="project" value="UniProtKB-KW"/>
</dbReference>
<dbReference type="GO" id="GO:0008013">
    <property type="term" value="F:beta-catenin binding"/>
    <property type="evidence" value="ECO:0007669"/>
    <property type="project" value="InterPro"/>
</dbReference>
<dbReference type="GO" id="GO:0090090">
    <property type="term" value="P:negative regulation of canonical Wnt signaling pathway"/>
    <property type="evidence" value="ECO:0007669"/>
    <property type="project" value="TreeGrafter"/>
</dbReference>
<name>A0A7M7J3Q8_VARDE</name>
<dbReference type="GO" id="GO:0007399">
    <property type="term" value="P:nervous system development"/>
    <property type="evidence" value="ECO:0007669"/>
    <property type="project" value="TreeGrafter"/>
</dbReference>
<feature type="region of interest" description="Disordered" evidence="3">
    <location>
        <begin position="1518"/>
        <end position="1713"/>
    </location>
</feature>
<feature type="compositionally biased region" description="Gly residues" evidence="3">
    <location>
        <begin position="1921"/>
        <end position="1933"/>
    </location>
</feature>
<dbReference type="InterPro" id="IPR026818">
    <property type="entry name" value="Apc_fam"/>
</dbReference>
<feature type="region of interest" description="Disordered" evidence="3">
    <location>
        <begin position="1049"/>
        <end position="1099"/>
    </location>
</feature>
<dbReference type="InterPro" id="IPR041257">
    <property type="entry name" value="APC_rep"/>
</dbReference>
<feature type="compositionally biased region" description="Low complexity" evidence="3">
    <location>
        <begin position="1536"/>
        <end position="1551"/>
    </location>
</feature>
<feature type="compositionally biased region" description="Basic and acidic residues" evidence="3">
    <location>
        <begin position="878"/>
        <end position="916"/>
    </location>
</feature>
<feature type="compositionally biased region" description="Polar residues" evidence="3">
    <location>
        <begin position="1589"/>
        <end position="1599"/>
    </location>
</feature>
<proteinExistence type="inferred from homology"/>
<dbReference type="SUPFAM" id="SSF48371">
    <property type="entry name" value="ARM repeat"/>
    <property type="match status" value="1"/>
</dbReference>
<evidence type="ECO:0000313" key="5">
    <source>
        <dbReference type="Proteomes" id="UP000594260"/>
    </source>
</evidence>
<dbReference type="GO" id="GO:0016477">
    <property type="term" value="P:cell migration"/>
    <property type="evidence" value="ECO:0007669"/>
    <property type="project" value="TreeGrafter"/>
</dbReference>
<feature type="compositionally biased region" description="Polar residues" evidence="3">
    <location>
        <begin position="1067"/>
        <end position="1081"/>
    </location>
</feature>
<dbReference type="GO" id="GO:0016342">
    <property type="term" value="C:catenin complex"/>
    <property type="evidence" value="ECO:0007669"/>
    <property type="project" value="TreeGrafter"/>
</dbReference>
<organism evidence="4 5">
    <name type="scientific">Varroa destructor</name>
    <name type="common">Honeybee mite</name>
    <dbReference type="NCBI Taxonomy" id="109461"/>
    <lineage>
        <taxon>Eukaryota</taxon>
        <taxon>Metazoa</taxon>
        <taxon>Ecdysozoa</taxon>
        <taxon>Arthropoda</taxon>
        <taxon>Chelicerata</taxon>
        <taxon>Arachnida</taxon>
        <taxon>Acari</taxon>
        <taxon>Parasitiformes</taxon>
        <taxon>Mesostigmata</taxon>
        <taxon>Gamasina</taxon>
        <taxon>Dermanyssoidea</taxon>
        <taxon>Varroidae</taxon>
        <taxon>Varroa</taxon>
    </lineage>
</organism>